<gene>
    <name evidence="2" type="ORF">RFULGI_LOCUS13960</name>
</gene>
<evidence type="ECO:0000313" key="3">
    <source>
        <dbReference type="Proteomes" id="UP000789396"/>
    </source>
</evidence>
<reference evidence="2" key="1">
    <citation type="submission" date="2021-06" db="EMBL/GenBank/DDBJ databases">
        <authorList>
            <person name="Kallberg Y."/>
            <person name="Tangrot J."/>
            <person name="Rosling A."/>
        </authorList>
    </citation>
    <scope>NUCLEOTIDE SEQUENCE</scope>
    <source>
        <strain evidence="2">IN212</strain>
    </source>
</reference>
<feature type="compositionally biased region" description="Acidic residues" evidence="1">
    <location>
        <begin position="19"/>
        <end position="33"/>
    </location>
</feature>
<protein>
    <submittedName>
        <fullName evidence="2">14951_t:CDS:1</fullName>
    </submittedName>
</protein>
<accession>A0A9N9IY92</accession>
<proteinExistence type="predicted"/>
<organism evidence="2 3">
    <name type="scientific">Racocetra fulgida</name>
    <dbReference type="NCBI Taxonomy" id="60492"/>
    <lineage>
        <taxon>Eukaryota</taxon>
        <taxon>Fungi</taxon>
        <taxon>Fungi incertae sedis</taxon>
        <taxon>Mucoromycota</taxon>
        <taxon>Glomeromycotina</taxon>
        <taxon>Glomeromycetes</taxon>
        <taxon>Diversisporales</taxon>
        <taxon>Gigasporaceae</taxon>
        <taxon>Racocetra</taxon>
    </lineage>
</organism>
<dbReference type="AlphaFoldDB" id="A0A9N9IY92"/>
<feature type="non-terminal residue" evidence="2">
    <location>
        <position position="1"/>
    </location>
</feature>
<comment type="caution">
    <text evidence="2">The sequence shown here is derived from an EMBL/GenBank/DDBJ whole genome shotgun (WGS) entry which is preliminary data.</text>
</comment>
<evidence type="ECO:0000256" key="1">
    <source>
        <dbReference type="SAM" id="MobiDB-lite"/>
    </source>
</evidence>
<dbReference type="EMBL" id="CAJVPZ010038734">
    <property type="protein sequence ID" value="CAG8756112.1"/>
    <property type="molecule type" value="Genomic_DNA"/>
</dbReference>
<name>A0A9N9IY92_9GLOM</name>
<keyword evidence="3" id="KW-1185">Reference proteome</keyword>
<dbReference type="OrthoDB" id="2409986at2759"/>
<evidence type="ECO:0000313" key="2">
    <source>
        <dbReference type="EMBL" id="CAG8756112.1"/>
    </source>
</evidence>
<dbReference type="Proteomes" id="UP000789396">
    <property type="component" value="Unassembled WGS sequence"/>
</dbReference>
<sequence length="45" mass="5069">RFMGKWPKGNRNSSLPVDGEFENVDDPYGDSDDELAAEKIRNGKN</sequence>
<feature type="non-terminal residue" evidence="2">
    <location>
        <position position="45"/>
    </location>
</feature>
<feature type="region of interest" description="Disordered" evidence="1">
    <location>
        <begin position="1"/>
        <end position="33"/>
    </location>
</feature>